<dbReference type="InterPro" id="IPR024537">
    <property type="entry name" value="DUF3322"/>
</dbReference>
<sequence>MISPNEIKTKAERKYFSFLQSVVQAIPFSRIVIPGDKTYSKTSISEFHNEILALASQSKEKKGFGFTIEYQTVKTKTIGMQSLPTIIYFDSEKDFLKFLGKEKEVDIFVNNWQLIHSHFPELKDWIIKNPTKIIQNQGKWESILKVCNYFKNYPKPNLFIRELPVNVHTKFVESNQSIITEMLDIIIQNHINLNERDFEKRFNLKFREPLVRFKVLDKKISQTYFSNLDDIAIPVSQFVNLRLPLKQVLIVENKTTLYTTLTLPKMDKTIAIFGQGNAITNIQDAKWLNDITVLYWGDIDTHGFEILSRFRKHFRHTKSVLMDKTTFEKFFENDSGKPATDTTTLNLTENENELYNLLKINNWRLEQEKIPFDYVNRHFCNW</sequence>
<dbReference type="PIRSF" id="PIRSF028408">
    <property type="entry name" value="UCP028408"/>
    <property type="match status" value="1"/>
</dbReference>
<organism evidence="3 4">
    <name type="scientific">Flavobacterium petrolei</name>
    <dbReference type="NCBI Taxonomy" id="2259594"/>
    <lineage>
        <taxon>Bacteria</taxon>
        <taxon>Pseudomonadati</taxon>
        <taxon>Bacteroidota</taxon>
        <taxon>Flavobacteriia</taxon>
        <taxon>Flavobacteriales</taxon>
        <taxon>Flavobacteriaceae</taxon>
        <taxon>Flavobacterium</taxon>
    </lineage>
</organism>
<dbReference type="AlphaFoldDB" id="A0A482TS03"/>
<protein>
    <recommendedName>
        <fullName evidence="5">DUF3322 and DUF2220 domain-containing protein</fullName>
    </recommendedName>
</protein>
<feature type="domain" description="Wadjet protein JetD C-terminal" evidence="1">
    <location>
        <begin position="206"/>
        <end position="377"/>
    </location>
</feature>
<evidence type="ECO:0000313" key="3">
    <source>
        <dbReference type="EMBL" id="RYJ50592.1"/>
    </source>
</evidence>
<reference evidence="3 4" key="1">
    <citation type="submission" date="2019-01" db="EMBL/GenBank/DDBJ databases">
        <title>Flavobacterium sp. nov. isolated from arctic soil.</title>
        <authorList>
            <person name="Kim D.-U."/>
        </authorList>
    </citation>
    <scope>NUCLEOTIDE SEQUENCE [LARGE SCALE GENOMIC DNA]</scope>
    <source>
        <strain evidence="3 4">Kopri-42</strain>
    </source>
</reference>
<dbReference type="Pfam" id="PF09983">
    <property type="entry name" value="JetD_C"/>
    <property type="match status" value="1"/>
</dbReference>
<evidence type="ECO:0000259" key="1">
    <source>
        <dbReference type="Pfam" id="PF09983"/>
    </source>
</evidence>
<proteinExistence type="predicted"/>
<name>A0A482TS03_9FLAO</name>
<evidence type="ECO:0008006" key="5">
    <source>
        <dbReference type="Google" id="ProtNLM"/>
    </source>
</evidence>
<gene>
    <name evidence="3" type="ORF">DR871_016190</name>
</gene>
<feature type="domain" description="DUF3322" evidence="2">
    <location>
        <begin position="4"/>
        <end position="184"/>
    </location>
</feature>
<dbReference type="InterPro" id="IPR024534">
    <property type="entry name" value="JetD_C"/>
</dbReference>
<keyword evidence="4" id="KW-1185">Reference proteome</keyword>
<dbReference type="Proteomes" id="UP000253235">
    <property type="component" value="Unassembled WGS sequence"/>
</dbReference>
<dbReference type="OrthoDB" id="322908at2"/>
<evidence type="ECO:0000313" key="4">
    <source>
        <dbReference type="Proteomes" id="UP000253235"/>
    </source>
</evidence>
<dbReference type="Pfam" id="PF11795">
    <property type="entry name" value="DUF3322"/>
    <property type="match status" value="1"/>
</dbReference>
<dbReference type="EMBL" id="QNVY02000009">
    <property type="protein sequence ID" value="RYJ50592.1"/>
    <property type="molecule type" value="Genomic_DNA"/>
</dbReference>
<accession>A0A482TS03</accession>
<dbReference type="RefSeq" id="WP_113667239.1">
    <property type="nucleotide sequence ID" value="NZ_QNVY02000009.1"/>
</dbReference>
<evidence type="ECO:0000259" key="2">
    <source>
        <dbReference type="Pfam" id="PF11795"/>
    </source>
</evidence>
<dbReference type="InterPro" id="IPR014544">
    <property type="entry name" value="UCP028408"/>
</dbReference>
<comment type="caution">
    <text evidence="3">The sequence shown here is derived from an EMBL/GenBank/DDBJ whole genome shotgun (WGS) entry which is preliminary data.</text>
</comment>